<dbReference type="Proteomes" id="UP001374535">
    <property type="component" value="Chromosome 1"/>
</dbReference>
<organism evidence="2 3">
    <name type="scientific">Vigna mungo</name>
    <name type="common">Black gram</name>
    <name type="synonym">Phaseolus mungo</name>
    <dbReference type="NCBI Taxonomy" id="3915"/>
    <lineage>
        <taxon>Eukaryota</taxon>
        <taxon>Viridiplantae</taxon>
        <taxon>Streptophyta</taxon>
        <taxon>Embryophyta</taxon>
        <taxon>Tracheophyta</taxon>
        <taxon>Spermatophyta</taxon>
        <taxon>Magnoliopsida</taxon>
        <taxon>eudicotyledons</taxon>
        <taxon>Gunneridae</taxon>
        <taxon>Pentapetalae</taxon>
        <taxon>rosids</taxon>
        <taxon>fabids</taxon>
        <taxon>Fabales</taxon>
        <taxon>Fabaceae</taxon>
        <taxon>Papilionoideae</taxon>
        <taxon>50 kb inversion clade</taxon>
        <taxon>NPAAA clade</taxon>
        <taxon>indigoferoid/millettioid clade</taxon>
        <taxon>Phaseoleae</taxon>
        <taxon>Vigna</taxon>
    </lineage>
</organism>
<accession>A0AAQ3SED3</accession>
<name>A0AAQ3SED3_VIGMU</name>
<evidence type="ECO:0000313" key="3">
    <source>
        <dbReference type="Proteomes" id="UP001374535"/>
    </source>
</evidence>
<evidence type="ECO:0000313" key="2">
    <source>
        <dbReference type="EMBL" id="WVZ25396.1"/>
    </source>
</evidence>
<gene>
    <name evidence="2" type="ORF">V8G54_003940</name>
</gene>
<sequence>MTNKDNNKRSICETSMLVVANIIRLSSLRFSGQSFRKELGNESSISKIYKSERRQEMDRRKGHHSYLIKPPKEDPTTYVNRALEDDVDINAENYINHVLCKIRDTANIQH</sequence>
<evidence type="ECO:0000256" key="1">
    <source>
        <dbReference type="SAM" id="MobiDB-lite"/>
    </source>
</evidence>
<keyword evidence="3" id="KW-1185">Reference proteome</keyword>
<protein>
    <submittedName>
        <fullName evidence="2">Uncharacterized protein</fullName>
    </submittedName>
</protein>
<feature type="region of interest" description="Disordered" evidence="1">
    <location>
        <begin position="53"/>
        <end position="73"/>
    </location>
</feature>
<proteinExistence type="predicted"/>
<dbReference type="AlphaFoldDB" id="A0AAQ3SED3"/>
<reference evidence="2 3" key="1">
    <citation type="journal article" date="2023" name="Life. Sci Alliance">
        <title>Evolutionary insights into 3D genome organization and epigenetic landscape of Vigna mungo.</title>
        <authorList>
            <person name="Junaid A."/>
            <person name="Singh B."/>
            <person name="Bhatia S."/>
        </authorList>
    </citation>
    <scope>NUCLEOTIDE SEQUENCE [LARGE SCALE GENOMIC DNA]</scope>
    <source>
        <strain evidence="2">Urdbean</strain>
    </source>
</reference>
<dbReference type="EMBL" id="CP144700">
    <property type="protein sequence ID" value="WVZ25396.1"/>
    <property type="molecule type" value="Genomic_DNA"/>
</dbReference>